<dbReference type="Gene3D" id="2.30.40.10">
    <property type="entry name" value="Urease, subunit C, domain 1"/>
    <property type="match status" value="1"/>
</dbReference>
<organism evidence="2">
    <name type="scientific">Streptomyces iranensis</name>
    <dbReference type="NCBI Taxonomy" id="576784"/>
    <lineage>
        <taxon>Bacteria</taxon>
        <taxon>Bacillati</taxon>
        <taxon>Actinomycetota</taxon>
        <taxon>Actinomycetes</taxon>
        <taxon>Kitasatosporales</taxon>
        <taxon>Streptomycetaceae</taxon>
        <taxon>Streptomyces</taxon>
        <taxon>Streptomyces violaceusniger group</taxon>
    </lineage>
</organism>
<proteinExistence type="predicted"/>
<dbReference type="Gene3D" id="3.10.310.70">
    <property type="match status" value="1"/>
</dbReference>
<dbReference type="SUPFAM" id="SSF51556">
    <property type="entry name" value="Metallo-dependent hydrolases"/>
    <property type="match status" value="1"/>
</dbReference>
<accession>A0A060ZC08</accession>
<dbReference type="Proteomes" id="UP000756710">
    <property type="component" value="Unassembled WGS sequence"/>
</dbReference>
<reference evidence="3 4" key="2">
    <citation type="submission" date="2021-03" db="EMBL/GenBank/DDBJ databases">
        <title>Genomic Encyclopedia of Type Strains, Phase IV (KMG-IV): sequencing the most valuable type-strain genomes for metagenomic binning, comparative biology and taxonomic classification.</title>
        <authorList>
            <person name="Goeker M."/>
        </authorList>
    </citation>
    <scope>NUCLEOTIDE SEQUENCE [LARGE SCALE GENOMIC DNA]</scope>
    <source>
        <strain evidence="3 4">DSM 41954</strain>
    </source>
</reference>
<evidence type="ECO:0000313" key="3">
    <source>
        <dbReference type="EMBL" id="MBP2063464.1"/>
    </source>
</evidence>
<keyword evidence="2" id="KW-0378">Hydrolase</keyword>
<gene>
    <name evidence="3" type="ORF">J2Z30_004485</name>
    <name evidence="2" type="ORF">SIRAN338</name>
</gene>
<dbReference type="InterPro" id="IPR032466">
    <property type="entry name" value="Metal_Hydrolase"/>
</dbReference>
<evidence type="ECO:0000259" key="1">
    <source>
        <dbReference type="Pfam" id="PF07969"/>
    </source>
</evidence>
<keyword evidence="4" id="KW-1185">Reference proteome</keyword>
<reference evidence="2" key="1">
    <citation type="submission" date="2014-05" db="EMBL/GenBank/DDBJ databases">
        <authorList>
            <person name="Horn Fabian"/>
        </authorList>
    </citation>
    <scope>NUCLEOTIDE SEQUENCE</scope>
</reference>
<dbReference type="HOGENOM" id="CLU_009942_3_0_11"/>
<name>A0A060ZC08_9ACTN</name>
<dbReference type="RefSeq" id="WP_308280006.1">
    <property type="nucleotide sequence ID" value="NZ_BAABDR010000078.1"/>
</dbReference>
<dbReference type="Pfam" id="PF07969">
    <property type="entry name" value="Amidohydro_3"/>
    <property type="match status" value="1"/>
</dbReference>
<dbReference type="EMBL" id="LK022848">
    <property type="protein sequence ID" value="CDR01392.1"/>
    <property type="molecule type" value="Genomic_DNA"/>
</dbReference>
<dbReference type="AlphaFoldDB" id="A0A060ZC08"/>
<dbReference type="InterPro" id="IPR013108">
    <property type="entry name" value="Amidohydro_3"/>
</dbReference>
<dbReference type="SUPFAM" id="SSF51338">
    <property type="entry name" value="Composite domain of metallo-dependent hydrolases"/>
    <property type="match status" value="1"/>
</dbReference>
<protein>
    <submittedName>
        <fullName evidence="2">Amidohydrolase 3</fullName>
    </submittedName>
    <submittedName>
        <fullName evidence="3">Amidohydrolase YtcJ</fullName>
    </submittedName>
</protein>
<evidence type="ECO:0000313" key="2">
    <source>
        <dbReference type="EMBL" id="CDR01392.1"/>
    </source>
</evidence>
<dbReference type="GO" id="GO:0016810">
    <property type="term" value="F:hydrolase activity, acting on carbon-nitrogen (but not peptide) bonds"/>
    <property type="evidence" value="ECO:0007669"/>
    <property type="project" value="InterPro"/>
</dbReference>
<dbReference type="InterPro" id="IPR011059">
    <property type="entry name" value="Metal-dep_hydrolase_composite"/>
</dbReference>
<dbReference type="PANTHER" id="PTHR22642:SF2">
    <property type="entry name" value="PROTEIN LONG AFTER FAR-RED 3"/>
    <property type="match status" value="1"/>
</dbReference>
<evidence type="ECO:0000313" key="4">
    <source>
        <dbReference type="Proteomes" id="UP000756710"/>
    </source>
</evidence>
<feature type="domain" description="Amidohydrolase 3" evidence="1">
    <location>
        <begin position="52"/>
        <end position="499"/>
    </location>
</feature>
<dbReference type="EMBL" id="JAGGLR010000011">
    <property type="protein sequence ID" value="MBP2063464.1"/>
    <property type="molecule type" value="Genomic_DNA"/>
</dbReference>
<dbReference type="PANTHER" id="PTHR22642">
    <property type="entry name" value="IMIDAZOLONEPROPIONASE"/>
    <property type="match status" value="1"/>
</dbReference>
<dbReference type="Gene3D" id="3.20.20.140">
    <property type="entry name" value="Metal-dependent hydrolases"/>
    <property type="match status" value="1"/>
</dbReference>
<sequence>MSEALSRTVTRRRTLLLRDVRLGARGPRGSVTITGGRITAVTPDMPPDGADDVLDAHGRTLLPGLSDAHVHSVQWASARRRVDLSAATSARAAAQEMARAAGGAAEPPDVPLIGFGFRDGLWSDEPHRDLLAWAGERAVALVSNDLHTAWLSQAALARLGRAEHATGVLREHDALDAVARLGQVGEDVIDAWVADSLRAAAARGVTHLLDFEYADNLRDWARRPSHRRLPVRVTGAVYPEYLEQTIADGLRTGDPLPGTDGFVTVGPVKVFVDGSLNTRTALCHEPYPGAGSDGLSCGILQTPPADLEKLMARAAAHGLHSAVHAIGDRANTIALDAFERVGARGRIEHAQLVDPADLPRFARPGLVLGVQPAHAPDDRDIADRHWRGRTDRAYAYADLLAAGATLRIGSDAPVAPLDPWRGIAAAVHRGAESGREPWHPEQAIGLDAALAAAAAGRDAVRIGDRADLVLTEEDPGDLAPHELAAMPVFGTLLGGRWTYRAD</sequence>